<reference evidence="2 3" key="2">
    <citation type="submission" date="2018-11" db="EMBL/GenBank/DDBJ databases">
        <authorList>
            <consortium name="Pathogen Informatics"/>
        </authorList>
    </citation>
    <scope>NUCLEOTIDE SEQUENCE [LARGE SCALE GENOMIC DNA]</scope>
</reference>
<sequence>MLPGAAACKRMQQQQQQQHQAFSREAYEDRMSNKHHWDIAGATGGATSWLYDRVSSYRGERSRRQVARIRAGPGRAGQGRAVAIEQPASQPSLWK</sequence>
<evidence type="ECO:0000313" key="4">
    <source>
        <dbReference type="WBParaSite" id="ASIM_0001553201-mRNA-1"/>
    </source>
</evidence>
<feature type="region of interest" description="Disordered" evidence="1">
    <location>
        <begin position="1"/>
        <end position="27"/>
    </location>
</feature>
<protein>
    <submittedName>
        <fullName evidence="2 4">Uncharacterized protein</fullName>
    </submittedName>
</protein>
<proteinExistence type="predicted"/>
<evidence type="ECO:0000313" key="3">
    <source>
        <dbReference type="Proteomes" id="UP000267096"/>
    </source>
</evidence>
<dbReference type="Proteomes" id="UP000267096">
    <property type="component" value="Unassembled WGS sequence"/>
</dbReference>
<dbReference type="EMBL" id="UYRR01032011">
    <property type="protein sequence ID" value="VDK53751.1"/>
    <property type="molecule type" value="Genomic_DNA"/>
</dbReference>
<feature type="compositionally biased region" description="Low complexity" evidence="1">
    <location>
        <begin position="68"/>
        <end position="81"/>
    </location>
</feature>
<gene>
    <name evidence="2" type="ORF">ASIM_LOCUS14939</name>
</gene>
<name>A0A0M3K3J1_ANISI</name>
<evidence type="ECO:0000256" key="1">
    <source>
        <dbReference type="SAM" id="MobiDB-lite"/>
    </source>
</evidence>
<dbReference type="AlphaFoldDB" id="A0A0M3K3J1"/>
<reference evidence="4" key="1">
    <citation type="submission" date="2017-02" db="UniProtKB">
        <authorList>
            <consortium name="WormBaseParasite"/>
        </authorList>
    </citation>
    <scope>IDENTIFICATION</scope>
</reference>
<keyword evidence="3" id="KW-1185">Reference proteome</keyword>
<feature type="region of interest" description="Disordered" evidence="1">
    <location>
        <begin position="61"/>
        <end position="95"/>
    </location>
</feature>
<organism evidence="4">
    <name type="scientific">Anisakis simplex</name>
    <name type="common">Herring worm</name>
    <dbReference type="NCBI Taxonomy" id="6269"/>
    <lineage>
        <taxon>Eukaryota</taxon>
        <taxon>Metazoa</taxon>
        <taxon>Ecdysozoa</taxon>
        <taxon>Nematoda</taxon>
        <taxon>Chromadorea</taxon>
        <taxon>Rhabditida</taxon>
        <taxon>Spirurina</taxon>
        <taxon>Ascaridomorpha</taxon>
        <taxon>Ascaridoidea</taxon>
        <taxon>Anisakidae</taxon>
        <taxon>Anisakis</taxon>
        <taxon>Anisakis simplex complex</taxon>
    </lineage>
</organism>
<evidence type="ECO:0000313" key="2">
    <source>
        <dbReference type="EMBL" id="VDK53751.1"/>
    </source>
</evidence>
<dbReference type="WBParaSite" id="ASIM_0001553201-mRNA-1">
    <property type="protein sequence ID" value="ASIM_0001553201-mRNA-1"/>
    <property type="gene ID" value="ASIM_0001553201"/>
</dbReference>
<accession>A0A0M3K3J1</accession>